<dbReference type="Proteomes" id="UP000625316">
    <property type="component" value="Unassembled WGS sequence"/>
</dbReference>
<dbReference type="AlphaFoldDB" id="A0A928VVZ0"/>
<comment type="caution">
    <text evidence="2">The sequence shown here is derived from an EMBL/GenBank/DDBJ whole genome shotgun (WGS) entry which is preliminary data.</text>
</comment>
<dbReference type="Pfam" id="PF19453">
    <property type="entry name" value="DUF5991"/>
    <property type="match status" value="1"/>
</dbReference>
<dbReference type="EMBL" id="JADEXQ010000146">
    <property type="protein sequence ID" value="MBE9033054.1"/>
    <property type="molecule type" value="Genomic_DNA"/>
</dbReference>
<sequence>MGKQFVLSLLGAAVWLCLTPNMSLACRRMLMQQPGTSTVTRTQLLQPVPGQSNPKPSTSKPNPNPASWQGIYRFSESRHDHSTAMHRNYTIRISLARCGWRAFLSVHGHLIALDLQTKMVPLDAQTIGLYYQQNYIPVFRRTPFKPGDLLLKIQRQPSKTSGELADKSSQKSSAPTYRVDFETLKPLIQQQQTNGLTIAPPKPLNAILPVK</sequence>
<proteinExistence type="predicted"/>
<evidence type="ECO:0000256" key="1">
    <source>
        <dbReference type="SAM" id="MobiDB-lite"/>
    </source>
</evidence>
<organism evidence="2 3">
    <name type="scientific">Romeriopsis navalis LEGE 11480</name>
    <dbReference type="NCBI Taxonomy" id="2777977"/>
    <lineage>
        <taxon>Bacteria</taxon>
        <taxon>Bacillati</taxon>
        <taxon>Cyanobacteriota</taxon>
        <taxon>Cyanophyceae</taxon>
        <taxon>Leptolyngbyales</taxon>
        <taxon>Leptolyngbyaceae</taxon>
        <taxon>Romeriopsis</taxon>
        <taxon>Romeriopsis navalis</taxon>
    </lineage>
</organism>
<dbReference type="PROSITE" id="PS51257">
    <property type="entry name" value="PROKAR_LIPOPROTEIN"/>
    <property type="match status" value="1"/>
</dbReference>
<dbReference type="InterPro" id="IPR046033">
    <property type="entry name" value="DUF5991"/>
</dbReference>
<name>A0A928VVZ0_9CYAN</name>
<gene>
    <name evidence="2" type="ORF">IQ266_25280</name>
</gene>
<feature type="compositionally biased region" description="Low complexity" evidence="1">
    <location>
        <begin position="52"/>
        <end position="61"/>
    </location>
</feature>
<evidence type="ECO:0000313" key="3">
    <source>
        <dbReference type="Proteomes" id="UP000625316"/>
    </source>
</evidence>
<evidence type="ECO:0000313" key="2">
    <source>
        <dbReference type="EMBL" id="MBE9033054.1"/>
    </source>
</evidence>
<dbReference type="RefSeq" id="WP_264327866.1">
    <property type="nucleotide sequence ID" value="NZ_JADEXQ010000146.1"/>
</dbReference>
<feature type="region of interest" description="Disordered" evidence="1">
    <location>
        <begin position="38"/>
        <end position="69"/>
    </location>
</feature>
<protein>
    <submittedName>
        <fullName evidence="2">Uncharacterized protein</fullName>
    </submittedName>
</protein>
<keyword evidence="3" id="KW-1185">Reference proteome</keyword>
<feature type="compositionally biased region" description="Polar residues" evidence="1">
    <location>
        <begin position="38"/>
        <end position="51"/>
    </location>
</feature>
<accession>A0A928VVZ0</accession>
<reference evidence="2" key="1">
    <citation type="submission" date="2020-10" db="EMBL/GenBank/DDBJ databases">
        <authorList>
            <person name="Castelo-Branco R."/>
            <person name="Eusebio N."/>
            <person name="Adriana R."/>
            <person name="Vieira A."/>
            <person name="Brugerolle De Fraissinette N."/>
            <person name="Rezende De Castro R."/>
            <person name="Schneider M.P."/>
            <person name="Vasconcelos V."/>
            <person name="Leao P.N."/>
        </authorList>
    </citation>
    <scope>NUCLEOTIDE SEQUENCE</scope>
    <source>
        <strain evidence="2">LEGE 11480</strain>
    </source>
</reference>